<keyword evidence="6 10" id="KW-0547">Nucleotide-binding</keyword>
<keyword evidence="7 10" id="KW-0067">ATP-binding</keyword>
<feature type="binding site" evidence="10">
    <location>
        <position position="129"/>
    </location>
    <ligand>
        <name>ATP</name>
        <dbReference type="ChEBI" id="CHEBI:30616"/>
        <label>1</label>
    </ligand>
</feature>
<evidence type="ECO:0000259" key="11">
    <source>
        <dbReference type="PROSITE" id="PS50975"/>
    </source>
</evidence>
<dbReference type="Gene3D" id="3.40.50.20">
    <property type="match status" value="2"/>
</dbReference>
<dbReference type="SUPFAM" id="SSF48108">
    <property type="entry name" value="Carbamoyl phosphate synthetase, large subunit connection domain"/>
    <property type="match status" value="1"/>
</dbReference>
<feature type="region of interest" description="Carboxyphosphate synthetic domain" evidence="10">
    <location>
        <begin position="1"/>
        <end position="401"/>
    </location>
</feature>
<feature type="binding site" evidence="10">
    <location>
        <position position="298"/>
    </location>
    <ligand>
        <name>Mg(2+)</name>
        <dbReference type="ChEBI" id="CHEBI:18420"/>
        <label>2</label>
    </ligand>
</feature>
<feature type="binding site" evidence="10">
    <location>
        <position position="750"/>
    </location>
    <ligand>
        <name>ATP</name>
        <dbReference type="ChEBI" id="CHEBI:30616"/>
        <label>2</label>
    </ligand>
</feature>
<dbReference type="InterPro" id="IPR036914">
    <property type="entry name" value="MGS-like_dom_sf"/>
</dbReference>
<dbReference type="PROSITE" id="PS00867">
    <property type="entry name" value="CPSASE_2"/>
    <property type="match status" value="2"/>
</dbReference>
<feature type="binding site" evidence="10">
    <location>
        <position position="836"/>
    </location>
    <ligand>
        <name>Mg(2+)</name>
        <dbReference type="ChEBI" id="CHEBI:18420"/>
        <label>4</label>
    </ligand>
</feature>
<dbReference type="SUPFAM" id="SSF52440">
    <property type="entry name" value="PreATP-grasp domain"/>
    <property type="match status" value="2"/>
</dbReference>
<comment type="catalytic activity">
    <reaction evidence="10">
        <text>hydrogencarbonate + L-glutamine + 2 ATP + H2O = carbamoyl phosphate + L-glutamate + 2 ADP + phosphate + 2 H(+)</text>
        <dbReference type="Rhea" id="RHEA:18633"/>
        <dbReference type="ChEBI" id="CHEBI:15377"/>
        <dbReference type="ChEBI" id="CHEBI:15378"/>
        <dbReference type="ChEBI" id="CHEBI:17544"/>
        <dbReference type="ChEBI" id="CHEBI:29985"/>
        <dbReference type="ChEBI" id="CHEBI:30616"/>
        <dbReference type="ChEBI" id="CHEBI:43474"/>
        <dbReference type="ChEBI" id="CHEBI:58228"/>
        <dbReference type="ChEBI" id="CHEBI:58359"/>
        <dbReference type="ChEBI" id="CHEBI:456216"/>
        <dbReference type="EC" id="6.3.5.5"/>
    </reaction>
</comment>
<feature type="binding site" evidence="10">
    <location>
        <position position="781"/>
    </location>
    <ligand>
        <name>ATP</name>
        <dbReference type="ChEBI" id="CHEBI:30616"/>
        <label>2</label>
    </ligand>
</feature>
<dbReference type="NCBIfam" id="NF003671">
    <property type="entry name" value="PRK05294.1"/>
    <property type="match status" value="1"/>
</dbReference>
<comment type="cofactor">
    <cofactor evidence="10">
        <name>Mg(2+)</name>
        <dbReference type="ChEBI" id="CHEBI:18420"/>
    </cofactor>
    <cofactor evidence="10">
        <name>Mn(2+)</name>
        <dbReference type="ChEBI" id="CHEBI:29035"/>
    </cofactor>
    <text evidence="10">Binds 4 Mg(2+) or Mn(2+) ions per subunit.</text>
</comment>
<sequence length="1078" mass="117984">MPLRTEIKKVLVIGSGPIVIGQAAEFDYAGTQACLALKEEGIEVILVNNNPATIMTDDQIADRTYIEPLTIETIEKILARERPDGLIGTLGGQTGLNLAVALHEQGILDKYGVELLGTSVDSIRHGEDREMFKDLMLAIHEPIPESEIIRSYNDGLAFAEKAGYPLIIRPAYTLGGSGGGFACNEQELDLVLRRGLKLSPIHEVLIEKSIKGWKEIEYEVMRDANDTCIIVCNMENVDPVGVHTGDSIVVAPSQTLSDVQYQMLRNASLKIIRALKIVGGCNIQFALNPNSDEYAIIEVNPRVSRSSALASKATGYPIARVAAKCAIGFHLDEILNPITGTTYASFEPAIDYIVVKIPRFPFDKFTEADRSLGTQMKATGEVMAIDRTFEGALNKGIRSMETGFSGLESKDLTSESKETLEMHLEKATDLRLFAISELFRRGCTVADVHRMTEIDRWFLTAIYGIVSLENELMQTGFKALTDAQLERAKWMNIGDQRLAQLLNVSVNEIQVRIRTAGLAPSYHLVDTCAGEFEAQTPYYYSTWFGADEDSASDRPKILIVGSGPIRIGQGIEFDYCSVQATLAIKKLGYEAIVINNNPETVSTDYSIADRLYFEPLAIEDILHVAEKENVQGALVQFGGQTAINVAKALEEAGIKVLGTSTESIDRAEDRELFYKLLQSLGIPHIQGKTVHHLEELRAAGDELGYPILVRPSYVIGGQSMFLFHRPEELDAYMNSDRYLGAHAFPLLVDRYLPGIECEVDAISDGERTVIPGIFQHIERAGVHSGDSIAVFPSFSLNQTLQNEIETDTRKICRALDVKGLINIQFVIASGNVFVLEVNPRASRTVPIASKMTGVPMVEKAVGVQLGKCLAEQGLADGYCPRPGFYAVKAPVFSFTKLKGVDPVLGPEMKSTGEQLGMDSTPAGAFMKGVYLNKATPLAGMPGKRTVFCSIAKNQRDESLNLMKQLNNHGFIILATSGTADYLMEKGMPVVKVAADEAAVSMQMASGKIAALFNIPTAGRNRGSFGFKIRELALRYQIPIYTCADSLKAALSMVSDDKTSGVLTVEEYRNLSYMTNKGK</sequence>
<dbReference type="InterPro" id="IPR036897">
    <property type="entry name" value="CarbamoylP_synth_lsu_oligo_sf"/>
</dbReference>
<dbReference type="Gene3D" id="3.30.1490.20">
    <property type="entry name" value="ATP-grasp fold, A domain"/>
    <property type="match status" value="1"/>
</dbReference>
<dbReference type="EMBL" id="JAMAST010000013">
    <property type="protein sequence ID" value="MCL1632313.1"/>
    <property type="molecule type" value="Genomic_DNA"/>
</dbReference>
<dbReference type="SMART" id="SM01096">
    <property type="entry name" value="CPSase_L_D3"/>
    <property type="match status" value="1"/>
</dbReference>
<feature type="binding site" evidence="10">
    <location>
        <position position="284"/>
    </location>
    <ligand>
        <name>Mn(2+)</name>
        <dbReference type="ChEBI" id="CHEBI:29035"/>
        <label>1</label>
    </ligand>
</feature>
<evidence type="ECO:0000256" key="8">
    <source>
        <dbReference type="ARBA" id="ARBA00022975"/>
    </source>
</evidence>
<feature type="binding site" evidence="10">
    <location>
        <position position="300"/>
    </location>
    <ligand>
        <name>Mn(2+)</name>
        <dbReference type="ChEBI" id="CHEBI:29035"/>
        <label>2</label>
    </ligand>
</feature>
<feature type="binding site" evidence="10">
    <location>
        <position position="783"/>
    </location>
    <ligand>
        <name>ATP</name>
        <dbReference type="ChEBI" id="CHEBI:30616"/>
        <label>2</label>
    </ligand>
</feature>
<evidence type="ECO:0000256" key="5">
    <source>
        <dbReference type="ARBA" id="ARBA00022737"/>
    </source>
</evidence>
<comment type="pathway">
    <text evidence="10">Amino-acid biosynthesis; L-arginine biosynthesis; carbamoyl phosphate from bicarbonate: step 1/1.</text>
</comment>
<dbReference type="SUPFAM" id="SSF56059">
    <property type="entry name" value="Glutathione synthetase ATP-binding domain-like"/>
    <property type="match status" value="2"/>
</dbReference>
<feature type="binding site" evidence="10">
    <location>
        <position position="836"/>
    </location>
    <ligand>
        <name>Mn(2+)</name>
        <dbReference type="ChEBI" id="CHEBI:29035"/>
        <label>3</label>
    </ligand>
</feature>
<dbReference type="Pfam" id="PF02142">
    <property type="entry name" value="MGS"/>
    <property type="match status" value="1"/>
</dbReference>
<dbReference type="InterPro" id="IPR011761">
    <property type="entry name" value="ATP-grasp"/>
</dbReference>
<comment type="pathway">
    <text evidence="10">Pyrimidine metabolism; UMP biosynthesis via de novo pathway; (S)-dihydroorotate from bicarbonate: step 1/3.</text>
</comment>
<organism evidence="13 14">
    <name type="scientific">Sporolactobacillus mangiferae</name>
    <dbReference type="NCBI Taxonomy" id="2940498"/>
    <lineage>
        <taxon>Bacteria</taxon>
        <taxon>Bacillati</taxon>
        <taxon>Bacillota</taxon>
        <taxon>Bacilli</taxon>
        <taxon>Bacillales</taxon>
        <taxon>Sporolactobacillaceae</taxon>
        <taxon>Sporolactobacillus</taxon>
    </lineage>
</organism>
<comment type="catalytic activity">
    <reaction evidence="9 10">
        <text>hydrogencarbonate + NH4(+) + 2 ATP = carbamoyl phosphate + 2 ADP + phosphate + 2 H(+)</text>
        <dbReference type="Rhea" id="RHEA:18029"/>
        <dbReference type="ChEBI" id="CHEBI:15378"/>
        <dbReference type="ChEBI" id="CHEBI:17544"/>
        <dbReference type="ChEBI" id="CHEBI:28938"/>
        <dbReference type="ChEBI" id="CHEBI:30616"/>
        <dbReference type="ChEBI" id="CHEBI:43474"/>
        <dbReference type="ChEBI" id="CHEBI:58228"/>
        <dbReference type="ChEBI" id="CHEBI:456216"/>
        <dbReference type="EC" id="6.3.4.16"/>
    </reaction>
</comment>
<keyword evidence="3 10" id="KW-0436">Ligase</keyword>
<feature type="binding site" evidence="10">
    <location>
        <position position="176"/>
    </location>
    <ligand>
        <name>ATP</name>
        <dbReference type="ChEBI" id="CHEBI:30616"/>
        <label>1</label>
    </ligand>
</feature>
<dbReference type="PROSITE" id="PS51855">
    <property type="entry name" value="MGS"/>
    <property type="match status" value="1"/>
</dbReference>
<feature type="binding site" evidence="10">
    <location>
        <position position="298"/>
    </location>
    <ligand>
        <name>Mn(2+)</name>
        <dbReference type="ChEBI" id="CHEBI:29035"/>
        <label>2</label>
    </ligand>
</feature>
<evidence type="ECO:0000256" key="4">
    <source>
        <dbReference type="ARBA" id="ARBA00022605"/>
    </source>
</evidence>
<feature type="binding site" evidence="10">
    <location>
        <position position="298"/>
    </location>
    <ligand>
        <name>Mg(2+)</name>
        <dbReference type="ChEBI" id="CHEBI:18420"/>
        <label>1</label>
    </ligand>
</feature>
<dbReference type="InterPro" id="IPR005479">
    <property type="entry name" value="CPAse_ATP-bd"/>
</dbReference>
<feature type="binding site" evidence="10">
    <location>
        <position position="836"/>
    </location>
    <ligand>
        <name>ATP</name>
        <dbReference type="ChEBI" id="CHEBI:30616"/>
        <label>2</label>
    </ligand>
</feature>
<feature type="binding site" evidence="10">
    <location>
        <position position="298"/>
    </location>
    <ligand>
        <name>Mn(2+)</name>
        <dbReference type="ChEBI" id="CHEBI:29035"/>
        <label>1</label>
    </ligand>
</feature>
<proteinExistence type="inferred from homology"/>
<comment type="caution">
    <text evidence="13">The sequence shown here is derived from an EMBL/GenBank/DDBJ whole genome shotgun (WGS) entry which is preliminary data.</text>
</comment>
<evidence type="ECO:0000256" key="7">
    <source>
        <dbReference type="ARBA" id="ARBA00022840"/>
    </source>
</evidence>
<comment type="caution">
    <text evidence="10">Lacks conserved residue(s) required for the propagation of feature annotation.</text>
</comment>
<evidence type="ECO:0000256" key="10">
    <source>
        <dbReference type="HAMAP-Rule" id="MF_01210"/>
    </source>
</evidence>
<dbReference type="Pfam" id="PF25596">
    <property type="entry name" value="CPSase_L_D1"/>
    <property type="match status" value="2"/>
</dbReference>
<feature type="binding site" evidence="10">
    <location>
        <position position="242"/>
    </location>
    <ligand>
        <name>ATP</name>
        <dbReference type="ChEBI" id="CHEBI:30616"/>
        <label>1</label>
    </ligand>
</feature>
<dbReference type="EC" id="6.3.5.5" evidence="10"/>
<feature type="binding site" evidence="10">
    <location>
        <position position="208"/>
    </location>
    <ligand>
        <name>ATP</name>
        <dbReference type="ChEBI" id="CHEBI:30616"/>
        <label>1</label>
    </ligand>
</feature>
<dbReference type="GO" id="GO:0004088">
    <property type="term" value="F:carbamoyl-phosphate synthase (glutamine-hydrolyzing) activity"/>
    <property type="evidence" value="ECO:0007669"/>
    <property type="project" value="UniProtKB-EC"/>
</dbReference>
<dbReference type="PROSITE" id="PS50975">
    <property type="entry name" value="ATP_GRASP"/>
    <property type="match status" value="2"/>
</dbReference>
<evidence type="ECO:0000256" key="2">
    <source>
        <dbReference type="ARBA" id="ARBA00022571"/>
    </source>
</evidence>
<feature type="binding site" evidence="10">
    <location>
        <position position="756"/>
    </location>
    <ligand>
        <name>ATP</name>
        <dbReference type="ChEBI" id="CHEBI:30616"/>
        <label>2</label>
    </ligand>
</feature>
<feature type="binding site" evidence="10">
    <location>
        <position position="824"/>
    </location>
    <ligand>
        <name>Mg(2+)</name>
        <dbReference type="ChEBI" id="CHEBI:18420"/>
        <label>3</label>
    </ligand>
</feature>
<dbReference type="NCBIfam" id="TIGR01369">
    <property type="entry name" value="CPSaseII_lrg"/>
    <property type="match status" value="1"/>
</dbReference>
<dbReference type="PRINTS" id="PR00098">
    <property type="entry name" value="CPSASE"/>
</dbReference>
<keyword evidence="8 10" id="KW-0665">Pyrimidine biosynthesis</keyword>
<feature type="binding site" evidence="10">
    <location>
        <position position="824"/>
    </location>
    <ligand>
        <name>ATP</name>
        <dbReference type="ChEBI" id="CHEBI:30616"/>
        <label>2</label>
    </ligand>
</feature>
<comment type="domain">
    <text evidence="10">The large subunit is composed of 2 ATP-grasp domains that are involved in binding the 2 ATP molecules needed for carbamoyl phosphate synthesis. The N-terminal ATP-grasp domain (referred to as the carboxyphosphate synthetic component) catalyzes the ATP-dependent phosphorylation of hydrogencarbonate to carboxyphosphate and the subsequent nucleophilic attack by ammonia to form a carbamate intermediate. The C-terminal ATP-grasp domain (referred to as the carbamoyl phosphate synthetic component) then catalyzes the phosphorylation of carbamate with the second ATP to form the end product carbamoyl phosphate. The reactive and unstable enzyme intermediates are sequentially channeled from one active site to the next through the interior of the protein over a distance of at least 96 A.</text>
</comment>
<protein>
    <recommendedName>
        <fullName evidence="10">Carbamoyl phosphate synthase large chain</fullName>
        <ecNumber evidence="10">6.3.4.16</ecNumber>
        <ecNumber evidence="10">6.3.5.5</ecNumber>
    </recommendedName>
    <alternativeName>
        <fullName evidence="10">Carbamoyl phosphate synthetase ammonia chain</fullName>
    </alternativeName>
</protein>
<dbReference type="InterPro" id="IPR006275">
    <property type="entry name" value="CPSase_lsu"/>
</dbReference>
<feature type="binding site" evidence="10">
    <location>
        <position position="300"/>
    </location>
    <ligand>
        <name>Mg(2+)</name>
        <dbReference type="ChEBI" id="CHEBI:18420"/>
        <label>2</label>
    </ligand>
</feature>
<dbReference type="Gene3D" id="3.30.470.20">
    <property type="entry name" value="ATP-grasp fold, B domain"/>
    <property type="match status" value="2"/>
</dbReference>
<evidence type="ECO:0000256" key="1">
    <source>
        <dbReference type="ARBA" id="ARBA00009799"/>
    </source>
</evidence>
<comment type="similarity">
    <text evidence="1 10">Belongs to the CarB family.</text>
</comment>
<keyword evidence="2 10" id="KW-0055">Arginine biosynthesis</keyword>
<evidence type="ECO:0000313" key="13">
    <source>
        <dbReference type="EMBL" id="MCL1632313.1"/>
    </source>
</evidence>
<dbReference type="InterPro" id="IPR013815">
    <property type="entry name" value="ATP_grasp_subdomain_1"/>
</dbReference>
<dbReference type="Pfam" id="PF02786">
    <property type="entry name" value="CPSase_L_D2"/>
    <property type="match status" value="2"/>
</dbReference>
<comment type="subunit">
    <text evidence="10">Composed of two chains; the small (or glutamine) chain promotes the hydrolysis of glutamine to ammonia, which is used by the large (or ammonia) chain to synthesize carbamoyl phosphate. Tetramer of heterodimers (alpha,beta)4.</text>
</comment>
<comment type="function">
    <text evidence="10">Large subunit of the glutamine-dependent carbamoyl phosphate synthetase (CPSase). CPSase catalyzes the formation of carbamoyl phosphate from the ammonia moiety of glutamine, carbonate, and phosphate donated by ATP, constituting the first step of 2 biosynthetic pathways, one leading to arginine and/or urea and the other to pyrimidine nucleotides. The large subunit (synthetase) binds the substrates ammonia (free or transferred from glutamine from the small subunit), hydrogencarbonate and ATP and carries out an ATP-coupled ligase reaction, activating hydrogencarbonate by forming carboxy phosphate which reacts with ammonia to form carbamoyl phosphate.</text>
</comment>
<feature type="binding site" evidence="10">
    <location>
        <position position="836"/>
    </location>
    <ligand>
        <name>Mn(2+)</name>
        <dbReference type="ChEBI" id="CHEBI:29035"/>
        <label>4</label>
    </ligand>
</feature>
<gene>
    <name evidence="10 13" type="primary">carB</name>
    <name evidence="13" type="ORF">M3N64_10220</name>
</gene>
<dbReference type="Pfam" id="PF02787">
    <property type="entry name" value="CPSase_L_D3"/>
    <property type="match status" value="1"/>
</dbReference>
<feature type="binding site" evidence="10">
    <location>
        <position position="298"/>
    </location>
    <ligand>
        <name>ATP</name>
        <dbReference type="ChEBI" id="CHEBI:30616"/>
        <label>1</label>
    </ligand>
</feature>
<dbReference type="NCBIfam" id="NF009455">
    <property type="entry name" value="PRK12815.1"/>
    <property type="match status" value="1"/>
</dbReference>
<dbReference type="Gene3D" id="1.10.1030.10">
    <property type="entry name" value="Carbamoyl-phosphate synthetase, large subunit oligomerisation domain"/>
    <property type="match status" value="1"/>
</dbReference>
<feature type="binding site" evidence="10">
    <location>
        <position position="241"/>
    </location>
    <ligand>
        <name>ATP</name>
        <dbReference type="ChEBI" id="CHEBI:30616"/>
        <label>1</label>
    </ligand>
</feature>
<feature type="binding site" evidence="10">
    <location>
        <position position="284"/>
    </location>
    <ligand>
        <name>Mg(2+)</name>
        <dbReference type="ChEBI" id="CHEBI:18420"/>
        <label>1</label>
    </ligand>
</feature>
<dbReference type="InterPro" id="IPR005480">
    <property type="entry name" value="CPSase_lsu_oligo"/>
</dbReference>
<feature type="binding site" evidence="10">
    <location>
        <position position="175"/>
    </location>
    <ligand>
        <name>ATP</name>
        <dbReference type="ChEBI" id="CHEBI:30616"/>
        <label>1</label>
    </ligand>
</feature>
<feature type="binding site" evidence="10">
    <location>
        <position position="284"/>
    </location>
    <ligand>
        <name>ATP</name>
        <dbReference type="ChEBI" id="CHEBI:30616"/>
        <label>1</label>
    </ligand>
</feature>
<feature type="binding site" evidence="10">
    <location>
        <position position="215"/>
    </location>
    <ligand>
        <name>ATP</name>
        <dbReference type="ChEBI" id="CHEBI:30616"/>
        <label>1</label>
    </ligand>
</feature>
<feature type="binding site" evidence="10">
    <location>
        <position position="824"/>
    </location>
    <ligand>
        <name>Mn(2+)</name>
        <dbReference type="ChEBI" id="CHEBI:29035"/>
        <label>3</label>
    </ligand>
</feature>
<feature type="binding site" evidence="10">
    <location>
        <position position="782"/>
    </location>
    <ligand>
        <name>ATP</name>
        <dbReference type="ChEBI" id="CHEBI:30616"/>
        <label>2</label>
    </ligand>
</feature>
<feature type="binding site" evidence="10">
    <location>
        <position position="710"/>
    </location>
    <ligand>
        <name>ATP</name>
        <dbReference type="ChEBI" id="CHEBI:30616"/>
        <label>2</label>
    </ligand>
</feature>
<keyword evidence="14" id="KW-1185">Reference proteome</keyword>
<dbReference type="InterPro" id="IPR005483">
    <property type="entry name" value="CPSase_dom"/>
</dbReference>
<dbReference type="Proteomes" id="UP001203004">
    <property type="component" value="Unassembled WGS sequence"/>
</dbReference>
<keyword evidence="5 10" id="KW-0677">Repeat</keyword>
<evidence type="ECO:0000256" key="3">
    <source>
        <dbReference type="ARBA" id="ARBA00022598"/>
    </source>
</evidence>
<dbReference type="RefSeq" id="WP_249101930.1">
    <property type="nucleotide sequence ID" value="NZ_JAMAST010000013.1"/>
</dbReference>
<feature type="binding site" evidence="10">
    <location>
        <position position="752"/>
    </location>
    <ligand>
        <name>ATP</name>
        <dbReference type="ChEBI" id="CHEBI:30616"/>
        <label>2</label>
    </ligand>
</feature>
<feature type="binding site" evidence="10">
    <location>
        <position position="838"/>
    </location>
    <ligand>
        <name>Mg(2+)</name>
        <dbReference type="ChEBI" id="CHEBI:18420"/>
        <label>4</label>
    </ligand>
</feature>
<evidence type="ECO:0000256" key="6">
    <source>
        <dbReference type="ARBA" id="ARBA00022741"/>
    </source>
</evidence>
<dbReference type="PROSITE" id="PS00866">
    <property type="entry name" value="CPSASE_1"/>
    <property type="match status" value="1"/>
</dbReference>
<dbReference type="PANTHER" id="PTHR11405">
    <property type="entry name" value="CARBAMOYLTRANSFERASE FAMILY MEMBER"/>
    <property type="match status" value="1"/>
</dbReference>
<feature type="binding site" evidence="10">
    <location>
        <position position="169"/>
    </location>
    <ligand>
        <name>ATP</name>
        <dbReference type="ChEBI" id="CHEBI:30616"/>
        <label>1</label>
    </ligand>
</feature>
<feature type="binding site" evidence="10">
    <location>
        <position position="836"/>
    </location>
    <ligand>
        <name>Mg(2+)</name>
        <dbReference type="ChEBI" id="CHEBI:18420"/>
        <label>3</label>
    </ligand>
</feature>
<dbReference type="SMART" id="SM00851">
    <property type="entry name" value="MGS"/>
    <property type="match status" value="1"/>
</dbReference>
<feature type="domain" description="ATP-grasp" evidence="11">
    <location>
        <begin position="674"/>
        <end position="865"/>
    </location>
</feature>
<dbReference type="InterPro" id="IPR016185">
    <property type="entry name" value="PreATP-grasp_dom_sf"/>
</dbReference>
<feature type="domain" description="MGS-like" evidence="12">
    <location>
        <begin position="935"/>
        <end position="1078"/>
    </location>
</feature>
<accession>A0ABT0MBS3</accession>
<dbReference type="HAMAP" id="MF_01210_B">
    <property type="entry name" value="CPSase_L_chain_B"/>
    <property type="match status" value="1"/>
</dbReference>
<dbReference type="InterPro" id="IPR058047">
    <property type="entry name" value="CPSase_preATP-grasp"/>
</dbReference>
<dbReference type="InterPro" id="IPR011607">
    <property type="entry name" value="MGS-like_dom"/>
</dbReference>
<evidence type="ECO:0000313" key="14">
    <source>
        <dbReference type="Proteomes" id="UP001203004"/>
    </source>
</evidence>
<feature type="binding site" evidence="10">
    <location>
        <position position="243"/>
    </location>
    <ligand>
        <name>ATP</name>
        <dbReference type="ChEBI" id="CHEBI:30616"/>
        <label>1</label>
    </ligand>
</feature>
<name>A0ABT0MBS3_9BACL</name>
<evidence type="ECO:0000259" key="12">
    <source>
        <dbReference type="PROSITE" id="PS51855"/>
    </source>
</evidence>
<feature type="binding site" evidence="10">
    <location>
        <position position="784"/>
    </location>
    <ligand>
        <name>ATP</name>
        <dbReference type="ChEBI" id="CHEBI:30616"/>
        <label>2</label>
    </ligand>
</feature>
<evidence type="ECO:0000256" key="9">
    <source>
        <dbReference type="ARBA" id="ARBA00047359"/>
    </source>
</evidence>
<dbReference type="EC" id="6.3.4.16" evidence="10"/>
<dbReference type="Gene3D" id="3.40.50.1380">
    <property type="entry name" value="Methylglyoxal synthase-like domain"/>
    <property type="match status" value="1"/>
</dbReference>
<dbReference type="SUPFAM" id="SSF52335">
    <property type="entry name" value="Methylglyoxal synthase-like"/>
    <property type="match status" value="1"/>
</dbReference>
<feature type="binding site" evidence="10">
    <location>
        <position position="210"/>
    </location>
    <ligand>
        <name>ATP</name>
        <dbReference type="ChEBI" id="CHEBI:30616"/>
        <label>1</label>
    </ligand>
</feature>
<feature type="region of interest" description="Allosteric domain" evidence="10">
    <location>
        <begin position="934"/>
        <end position="1078"/>
    </location>
</feature>
<dbReference type="PANTHER" id="PTHR11405:SF53">
    <property type="entry name" value="CARBAMOYL-PHOSPHATE SYNTHASE [AMMONIA], MITOCHONDRIAL"/>
    <property type="match status" value="1"/>
</dbReference>
<reference evidence="13 14" key="1">
    <citation type="submission" date="2022-05" db="EMBL/GenBank/DDBJ databases">
        <title>Sporolactobacillus sp nov CPB3-1, isolated from tree bark (Mangifera indica L.).</title>
        <authorList>
            <person name="Phuengjayaem S."/>
            <person name="Tanasupawat S."/>
        </authorList>
    </citation>
    <scope>NUCLEOTIDE SEQUENCE [LARGE SCALE GENOMIC DNA]</scope>
    <source>
        <strain evidence="13 14">CPB3-1</strain>
    </source>
</reference>
<feature type="binding site" evidence="10">
    <location>
        <position position="838"/>
    </location>
    <ligand>
        <name>Mn(2+)</name>
        <dbReference type="ChEBI" id="CHEBI:29035"/>
        <label>4</label>
    </ligand>
</feature>
<keyword evidence="4 10" id="KW-0028">Amino-acid biosynthesis</keyword>
<feature type="domain" description="ATP-grasp" evidence="11">
    <location>
        <begin position="133"/>
        <end position="327"/>
    </location>
</feature>